<dbReference type="Proteomes" id="UP000015105">
    <property type="component" value="Chromosome 4D"/>
</dbReference>
<dbReference type="EnsemblPlants" id="AET4Gv20084000.2">
    <property type="protein sequence ID" value="AET4Gv20084000.2"/>
    <property type="gene ID" value="AET4Gv20084000"/>
</dbReference>
<dbReference type="GO" id="GO:0004674">
    <property type="term" value="F:protein serine/threonine kinase activity"/>
    <property type="evidence" value="ECO:0007669"/>
    <property type="project" value="TreeGrafter"/>
</dbReference>
<keyword evidence="5" id="KW-1185">Reference proteome</keyword>
<organism evidence="4 5">
    <name type="scientific">Aegilops tauschii subsp. strangulata</name>
    <name type="common">Goatgrass</name>
    <dbReference type="NCBI Taxonomy" id="200361"/>
    <lineage>
        <taxon>Eukaryota</taxon>
        <taxon>Viridiplantae</taxon>
        <taxon>Streptophyta</taxon>
        <taxon>Embryophyta</taxon>
        <taxon>Tracheophyta</taxon>
        <taxon>Spermatophyta</taxon>
        <taxon>Magnoliopsida</taxon>
        <taxon>Liliopsida</taxon>
        <taxon>Poales</taxon>
        <taxon>Poaceae</taxon>
        <taxon>BOP clade</taxon>
        <taxon>Pooideae</taxon>
        <taxon>Triticodae</taxon>
        <taxon>Triticeae</taxon>
        <taxon>Triticinae</taxon>
        <taxon>Aegilops</taxon>
    </lineage>
</organism>
<evidence type="ECO:0000313" key="4">
    <source>
        <dbReference type="EnsemblPlants" id="AET4Gv20084000.2"/>
    </source>
</evidence>
<dbReference type="PANTHER" id="PTHR27005">
    <property type="entry name" value="WALL-ASSOCIATED RECEPTOR KINASE-LIKE 21"/>
    <property type="match status" value="1"/>
</dbReference>
<reference evidence="4" key="4">
    <citation type="submission" date="2019-03" db="UniProtKB">
        <authorList>
            <consortium name="EnsemblPlants"/>
        </authorList>
    </citation>
    <scope>IDENTIFICATION</scope>
</reference>
<sequence length="245" mass="27092">CTSGTLTVSVSEGTQYQVTGVSVEDGTLTAGNIVNGSNEKEATLVKTDNNGEELEEPMEDQFDFSMEYDHIVIKWAIANLTCETAKQKDTMYACRSSQSYCLNVTHGAIFMGYRCKCSSGFQGNPYLKDGCRGIATGTGCGLGSIIIAVCVVVFANKWKKGIQNRIRQAHFKKNQGLLLQQLISDESATNKAKIFSLEELEKSTNNFDATRILGRGGHGIQFTKAFYLTNGWWLLKNPKLWSRLR</sequence>
<feature type="transmembrane region" description="Helical" evidence="3">
    <location>
        <begin position="134"/>
        <end position="155"/>
    </location>
</feature>
<reference evidence="4" key="5">
    <citation type="journal article" date="2021" name="G3 (Bethesda)">
        <title>Aegilops tauschii genome assembly Aet v5.0 features greater sequence contiguity and improved annotation.</title>
        <authorList>
            <person name="Wang L."/>
            <person name="Zhu T."/>
            <person name="Rodriguez J.C."/>
            <person name="Deal K.R."/>
            <person name="Dubcovsky J."/>
            <person name="McGuire P.E."/>
            <person name="Lux T."/>
            <person name="Spannagl M."/>
            <person name="Mayer K.F.X."/>
            <person name="Baldrich P."/>
            <person name="Meyers B.C."/>
            <person name="Huo N."/>
            <person name="Gu Y.Q."/>
            <person name="Zhou H."/>
            <person name="Devos K.M."/>
            <person name="Bennetzen J.L."/>
            <person name="Unver T."/>
            <person name="Budak H."/>
            <person name="Gulick P.J."/>
            <person name="Galiba G."/>
            <person name="Kalapos B."/>
            <person name="Nelson D.R."/>
            <person name="Li P."/>
            <person name="You F.M."/>
            <person name="Luo M.C."/>
            <person name="Dvorak J."/>
        </authorList>
    </citation>
    <scope>NUCLEOTIDE SEQUENCE [LARGE SCALE GENOMIC DNA]</scope>
    <source>
        <strain evidence="4">cv. AL8/78</strain>
    </source>
</reference>
<evidence type="ECO:0008006" key="6">
    <source>
        <dbReference type="Google" id="ProtNLM"/>
    </source>
</evidence>
<keyword evidence="1" id="KW-0547">Nucleotide-binding</keyword>
<evidence type="ECO:0000256" key="2">
    <source>
        <dbReference type="ARBA" id="ARBA00022840"/>
    </source>
</evidence>
<protein>
    <recommendedName>
        <fullName evidence="6">EGF-like domain-containing protein</fullName>
    </recommendedName>
</protein>
<dbReference type="GO" id="GO:0007166">
    <property type="term" value="P:cell surface receptor signaling pathway"/>
    <property type="evidence" value="ECO:0007669"/>
    <property type="project" value="InterPro"/>
</dbReference>
<evidence type="ECO:0000256" key="1">
    <source>
        <dbReference type="ARBA" id="ARBA00022741"/>
    </source>
</evidence>
<accession>A0A453H6R8</accession>
<dbReference type="Gramene" id="AET4Gv20084000.2">
    <property type="protein sequence ID" value="AET4Gv20084000.2"/>
    <property type="gene ID" value="AET4Gv20084000"/>
</dbReference>
<dbReference type="GO" id="GO:0005886">
    <property type="term" value="C:plasma membrane"/>
    <property type="evidence" value="ECO:0007669"/>
    <property type="project" value="TreeGrafter"/>
</dbReference>
<keyword evidence="3" id="KW-0472">Membrane</keyword>
<reference evidence="5" key="2">
    <citation type="journal article" date="2017" name="Nat. Plants">
        <title>The Aegilops tauschii genome reveals multiple impacts of transposons.</title>
        <authorList>
            <person name="Zhao G."/>
            <person name="Zou C."/>
            <person name="Li K."/>
            <person name="Wang K."/>
            <person name="Li T."/>
            <person name="Gao L."/>
            <person name="Zhang X."/>
            <person name="Wang H."/>
            <person name="Yang Z."/>
            <person name="Liu X."/>
            <person name="Jiang W."/>
            <person name="Mao L."/>
            <person name="Kong X."/>
            <person name="Jiao Y."/>
            <person name="Jia J."/>
        </authorList>
    </citation>
    <scope>NUCLEOTIDE SEQUENCE [LARGE SCALE GENOMIC DNA]</scope>
    <source>
        <strain evidence="5">cv. AL8/78</strain>
    </source>
</reference>
<evidence type="ECO:0000313" key="5">
    <source>
        <dbReference type="Proteomes" id="UP000015105"/>
    </source>
</evidence>
<dbReference type="PANTHER" id="PTHR27005:SF283">
    <property type="entry name" value="OS02G0633066 PROTEIN"/>
    <property type="match status" value="1"/>
</dbReference>
<evidence type="ECO:0000256" key="3">
    <source>
        <dbReference type="SAM" id="Phobius"/>
    </source>
</evidence>
<keyword evidence="3" id="KW-0812">Transmembrane</keyword>
<reference evidence="5" key="1">
    <citation type="journal article" date="2014" name="Science">
        <title>Ancient hybridizations among the ancestral genomes of bread wheat.</title>
        <authorList>
            <consortium name="International Wheat Genome Sequencing Consortium,"/>
            <person name="Marcussen T."/>
            <person name="Sandve S.R."/>
            <person name="Heier L."/>
            <person name="Spannagl M."/>
            <person name="Pfeifer M."/>
            <person name="Jakobsen K.S."/>
            <person name="Wulff B.B."/>
            <person name="Steuernagel B."/>
            <person name="Mayer K.F."/>
            <person name="Olsen O.A."/>
        </authorList>
    </citation>
    <scope>NUCLEOTIDE SEQUENCE [LARGE SCALE GENOMIC DNA]</scope>
    <source>
        <strain evidence="5">cv. AL8/78</strain>
    </source>
</reference>
<name>A0A453H6R8_AEGTS</name>
<dbReference type="InterPro" id="IPR045274">
    <property type="entry name" value="WAK-like"/>
</dbReference>
<keyword evidence="3" id="KW-1133">Transmembrane helix</keyword>
<keyword evidence="2" id="KW-0067">ATP-binding</keyword>
<dbReference type="GO" id="GO:0005524">
    <property type="term" value="F:ATP binding"/>
    <property type="evidence" value="ECO:0007669"/>
    <property type="project" value="UniProtKB-KW"/>
</dbReference>
<dbReference type="AlphaFoldDB" id="A0A453H6R8"/>
<dbReference type="Gene3D" id="3.30.200.20">
    <property type="entry name" value="Phosphorylase Kinase, domain 1"/>
    <property type="match status" value="1"/>
</dbReference>
<reference evidence="4" key="3">
    <citation type="journal article" date="2017" name="Nature">
        <title>Genome sequence of the progenitor of the wheat D genome Aegilops tauschii.</title>
        <authorList>
            <person name="Luo M.C."/>
            <person name="Gu Y.Q."/>
            <person name="Puiu D."/>
            <person name="Wang H."/>
            <person name="Twardziok S.O."/>
            <person name="Deal K.R."/>
            <person name="Huo N."/>
            <person name="Zhu T."/>
            <person name="Wang L."/>
            <person name="Wang Y."/>
            <person name="McGuire P.E."/>
            <person name="Liu S."/>
            <person name="Long H."/>
            <person name="Ramasamy R.K."/>
            <person name="Rodriguez J.C."/>
            <person name="Van S.L."/>
            <person name="Yuan L."/>
            <person name="Wang Z."/>
            <person name="Xia Z."/>
            <person name="Xiao L."/>
            <person name="Anderson O.D."/>
            <person name="Ouyang S."/>
            <person name="Liang Y."/>
            <person name="Zimin A.V."/>
            <person name="Pertea G."/>
            <person name="Qi P."/>
            <person name="Bennetzen J.L."/>
            <person name="Dai X."/>
            <person name="Dawson M.W."/>
            <person name="Muller H.G."/>
            <person name="Kugler K."/>
            <person name="Rivarola-Duarte L."/>
            <person name="Spannagl M."/>
            <person name="Mayer K.F.X."/>
            <person name="Lu F.H."/>
            <person name="Bevan M.W."/>
            <person name="Leroy P."/>
            <person name="Li P."/>
            <person name="You F.M."/>
            <person name="Sun Q."/>
            <person name="Liu Z."/>
            <person name="Lyons E."/>
            <person name="Wicker T."/>
            <person name="Salzberg S.L."/>
            <person name="Devos K.M."/>
            <person name="Dvorak J."/>
        </authorList>
    </citation>
    <scope>NUCLEOTIDE SEQUENCE [LARGE SCALE GENOMIC DNA]</scope>
    <source>
        <strain evidence="4">cv. AL8/78</strain>
    </source>
</reference>
<proteinExistence type="predicted"/>